<keyword evidence="3" id="KW-0649">Protein kinase inhibitor</keyword>
<evidence type="ECO:0000313" key="4">
    <source>
        <dbReference type="Proteomes" id="UP000257109"/>
    </source>
</evidence>
<gene>
    <name evidence="3" type="primary">KRP3</name>
    <name evidence="3" type="ORF">CR513_13772</name>
</gene>
<dbReference type="EMBL" id="QJKJ01002469">
    <property type="protein sequence ID" value="RDY02750.1"/>
    <property type="molecule type" value="Genomic_DNA"/>
</dbReference>
<evidence type="ECO:0000256" key="1">
    <source>
        <dbReference type="ARBA" id="ARBA00023306"/>
    </source>
</evidence>
<dbReference type="STRING" id="157652.A0A371HJ15"/>
<dbReference type="PIRSF" id="PIRSF017811">
    <property type="entry name" value="CDK_inhib_pln"/>
    <property type="match status" value="1"/>
</dbReference>
<evidence type="ECO:0000313" key="3">
    <source>
        <dbReference type="EMBL" id="RDY02750.1"/>
    </source>
</evidence>
<comment type="caution">
    <text evidence="3">The sequence shown here is derived from an EMBL/GenBank/DDBJ whole genome shotgun (WGS) entry which is preliminary data.</text>
</comment>
<feature type="compositionally biased region" description="Polar residues" evidence="2">
    <location>
        <begin position="28"/>
        <end position="45"/>
    </location>
</feature>
<keyword evidence="4" id="KW-1185">Reference proteome</keyword>
<keyword evidence="1" id="KW-0131">Cell cycle</keyword>
<dbReference type="PANTHER" id="PTHR46776">
    <property type="entry name" value="CYCLIN-DEPENDENT KINASE INHIBITOR 4-RELATED"/>
    <property type="match status" value="1"/>
</dbReference>
<dbReference type="AlphaFoldDB" id="A0A371HJ15"/>
<dbReference type="OrthoDB" id="6373236at2759"/>
<feature type="non-terminal residue" evidence="3">
    <location>
        <position position="1"/>
    </location>
</feature>
<protein>
    <submittedName>
        <fullName evidence="3">Cyclin-dependent kinase inhibitor 3</fullName>
    </submittedName>
</protein>
<name>A0A371HJ15_MUCPR</name>
<feature type="non-terminal residue" evidence="3">
    <location>
        <position position="78"/>
    </location>
</feature>
<organism evidence="3 4">
    <name type="scientific">Mucuna pruriens</name>
    <name type="common">Velvet bean</name>
    <name type="synonym">Dolichos pruriens</name>
    <dbReference type="NCBI Taxonomy" id="157652"/>
    <lineage>
        <taxon>Eukaryota</taxon>
        <taxon>Viridiplantae</taxon>
        <taxon>Streptophyta</taxon>
        <taxon>Embryophyta</taxon>
        <taxon>Tracheophyta</taxon>
        <taxon>Spermatophyta</taxon>
        <taxon>Magnoliopsida</taxon>
        <taxon>eudicotyledons</taxon>
        <taxon>Gunneridae</taxon>
        <taxon>Pentapetalae</taxon>
        <taxon>rosids</taxon>
        <taxon>fabids</taxon>
        <taxon>Fabales</taxon>
        <taxon>Fabaceae</taxon>
        <taxon>Papilionoideae</taxon>
        <taxon>50 kb inversion clade</taxon>
        <taxon>NPAAA clade</taxon>
        <taxon>indigoferoid/millettioid clade</taxon>
        <taxon>Phaseoleae</taxon>
        <taxon>Mucuna</taxon>
    </lineage>
</organism>
<reference evidence="3" key="1">
    <citation type="submission" date="2018-05" db="EMBL/GenBank/DDBJ databases">
        <title>Draft genome of Mucuna pruriens seed.</title>
        <authorList>
            <person name="Nnadi N.E."/>
            <person name="Vos R."/>
            <person name="Hasami M.H."/>
            <person name="Devisetty U.K."/>
            <person name="Aguiy J.C."/>
        </authorList>
    </citation>
    <scope>NUCLEOTIDE SEQUENCE [LARGE SCALE GENOMIC DNA]</scope>
    <source>
        <strain evidence="3">JCA_2017</strain>
    </source>
</reference>
<sequence>MGPGCRLEKRTRESTPCSLIRDSNAVDTLGSTTRQRTSSFRNQNQRTHEHMQRNIPTAYEMEQFFAYAEKQQQTIFLD</sequence>
<feature type="region of interest" description="Disordered" evidence="2">
    <location>
        <begin position="28"/>
        <end position="49"/>
    </location>
</feature>
<dbReference type="Proteomes" id="UP000257109">
    <property type="component" value="Unassembled WGS sequence"/>
</dbReference>
<evidence type="ECO:0000256" key="2">
    <source>
        <dbReference type="SAM" id="MobiDB-lite"/>
    </source>
</evidence>
<accession>A0A371HJ15</accession>
<dbReference type="InterPro" id="IPR044275">
    <property type="entry name" value="KRP"/>
</dbReference>
<proteinExistence type="predicted"/>
<dbReference type="GO" id="GO:0051726">
    <property type="term" value="P:regulation of cell cycle"/>
    <property type="evidence" value="ECO:0007669"/>
    <property type="project" value="InterPro"/>
</dbReference>
<dbReference type="GO" id="GO:0004861">
    <property type="term" value="F:cyclin-dependent protein serine/threonine kinase inhibitor activity"/>
    <property type="evidence" value="ECO:0007669"/>
    <property type="project" value="InterPro"/>
</dbReference>